<feature type="region of interest" description="Disordered" evidence="1">
    <location>
        <begin position="1"/>
        <end position="24"/>
    </location>
</feature>
<feature type="domain" description="BTB" evidence="2">
    <location>
        <begin position="54"/>
        <end position="83"/>
    </location>
</feature>
<sequence length="343" mass="38570">MASLAQPSTSVTSSKRRRATESESDHGALTFITSSFIGIPSQTARSAEFWFEDGNIIIQAEKTQFRVYRGVLSRHSVYFKNLFGEPESNDKCLVDGCSVVRVSGTEVDWCKLLQAIHDFSQVKNASYSWPQLISLLRLGHAYQFDEIRSAIIAQMSTMFPSQLHDWDNALAIPIDPKVPPVYLFEVAKVAIETGQKMLLPALYLQCLRTHGLEIIYTGLRPPSNPVLQLSTLPAAVQSNLSVGRERLLVQSLELFALYPLKSPDGDDRCTNPAKCTLRRTEATARRMAQIVKEIFPDNGDVDTGFCDYCTQIVVERKRDGRKRLWDALTYMFGLPVWTDLVVE</sequence>
<dbReference type="AlphaFoldDB" id="A0A8H8CLF7"/>
<dbReference type="Pfam" id="PF00651">
    <property type="entry name" value="BTB"/>
    <property type="match status" value="1"/>
</dbReference>
<feature type="compositionally biased region" description="Polar residues" evidence="1">
    <location>
        <begin position="1"/>
        <end position="13"/>
    </location>
</feature>
<evidence type="ECO:0000259" key="2">
    <source>
        <dbReference type="PROSITE" id="PS50097"/>
    </source>
</evidence>
<dbReference type="OrthoDB" id="3893071at2759"/>
<reference evidence="3" key="1">
    <citation type="submission" date="2021-02" db="EMBL/GenBank/DDBJ databases">
        <title>Psilocybe cubensis genome.</title>
        <authorList>
            <person name="Mckernan K.J."/>
            <person name="Crawford S."/>
            <person name="Trippe A."/>
            <person name="Kane L.T."/>
            <person name="Mclaughlin S."/>
        </authorList>
    </citation>
    <scope>NUCLEOTIDE SEQUENCE [LARGE SCALE GENOMIC DNA]</scope>
    <source>
        <strain evidence="3">MGC-MH-2018</strain>
    </source>
</reference>
<dbReference type="InterPro" id="IPR000210">
    <property type="entry name" value="BTB/POZ_dom"/>
</dbReference>
<dbReference type="PROSITE" id="PS50097">
    <property type="entry name" value="BTB"/>
    <property type="match status" value="1"/>
</dbReference>
<evidence type="ECO:0000313" key="3">
    <source>
        <dbReference type="EMBL" id="KAG5169821.1"/>
    </source>
</evidence>
<accession>A0A8H8CLF7</accession>
<dbReference type="Gene3D" id="3.30.710.10">
    <property type="entry name" value="Potassium Channel Kv1.1, Chain A"/>
    <property type="match status" value="1"/>
</dbReference>
<proteinExistence type="predicted"/>
<protein>
    <recommendedName>
        <fullName evidence="2">BTB domain-containing protein</fullName>
    </recommendedName>
</protein>
<dbReference type="EMBL" id="JAFIQS010000004">
    <property type="protein sequence ID" value="KAG5169821.1"/>
    <property type="molecule type" value="Genomic_DNA"/>
</dbReference>
<name>A0A8H8CLF7_PSICU</name>
<organism evidence="3">
    <name type="scientific">Psilocybe cubensis</name>
    <name type="common">Psychedelic mushroom</name>
    <name type="synonym">Stropharia cubensis</name>
    <dbReference type="NCBI Taxonomy" id="181762"/>
    <lineage>
        <taxon>Eukaryota</taxon>
        <taxon>Fungi</taxon>
        <taxon>Dikarya</taxon>
        <taxon>Basidiomycota</taxon>
        <taxon>Agaricomycotina</taxon>
        <taxon>Agaricomycetes</taxon>
        <taxon>Agaricomycetidae</taxon>
        <taxon>Agaricales</taxon>
        <taxon>Agaricineae</taxon>
        <taxon>Strophariaceae</taxon>
        <taxon>Psilocybe</taxon>
    </lineage>
</organism>
<evidence type="ECO:0000256" key="1">
    <source>
        <dbReference type="SAM" id="MobiDB-lite"/>
    </source>
</evidence>
<dbReference type="InterPro" id="IPR011333">
    <property type="entry name" value="SKP1/BTB/POZ_sf"/>
</dbReference>
<comment type="caution">
    <text evidence="3">The sequence shown here is derived from an EMBL/GenBank/DDBJ whole genome shotgun (WGS) entry which is preliminary data.</text>
</comment>
<gene>
    <name evidence="3" type="ORF">JR316_004202</name>
</gene>